<accession>A0A2Z4Y5I9</accession>
<keyword evidence="2" id="KW-0472">Membrane</keyword>
<feature type="coiled-coil region" evidence="1">
    <location>
        <begin position="201"/>
        <end position="319"/>
    </location>
</feature>
<organism evidence="3 4">
    <name type="scientific">Sumerlaea chitinivorans</name>
    <dbReference type="NCBI Taxonomy" id="2250252"/>
    <lineage>
        <taxon>Bacteria</taxon>
        <taxon>Candidatus Sumerlaeota</taxon>
        <taxon>Candidatus Sumerlaeia</taxon>
        <taxon>Candidatus Sumerlaeales</taxon>
        <taxon>Candidatus Sumerlaeaceae</taxon>
        <taxon>Candidatus Sumerlaea</taxon>
    </lineage>
</organism>
<feature type="transmembrane region" description="Helical" evidence="2">
    <location>
        <begin position="450"/>
        <end position="470"/>
    </location>
</feature>
<protein>
    <submittedName>
        <fullName evidence="3">DNA double-strand break repair Rad50 ATPase</fullName>
    </submittedName>
</protein>
<name>A0A2Z4Y5I9_SUMC1</name>
<keyword evidence="2" id="KW-1133">Transmembrane helix</keyword>
<dbReference type="EMBL" id="CP030759">
    <property type="protein sequence ID" value="AXA36491.1"/>
    <property type="molecule type" value="Genomic_DNA"/>
</dbReference>
<dbReference type="PANTHER" id="PTHR41259">
    <property type="entry name" value="DOUBLE-STRAND BREAK REPAIR RAD50 ATPASE, PUTATIVE-RELATED"/>
    <property type="match status" value="1"/>
</dbReference>
<evidence type="ECO:0000256" key="2">
    <source>
        <dbReference type="SAM" id="Phobius"/>
    </source>
</evidence>
<sequence>MWIRSIELVGFGRLRGSYTFQKSACNILCHENEFGKTTVVDAILYTLFGMPDTGFGRSELKPRDRYRPWGGGGSSEYRTVLEVELDSGTGYRILADFSQQKNWFKVLDASTGKPVGGVAESFGRHFLRMSDKAFLSCFLLKQDSRSDAKDRDELVQTIEHFVSSSANQQGASVSAAIARLSDVKLTYPSLAESPVKLETLLTRMEDRLRDLASQMRQIEVTEEERNRLEHELEEFQQELRKLEHQERKLQAALLIRETRELEEQLKAAELRELDYRSQVNECRTLEAFKAFAPEQVPRLHELAAKIRQLESELKQQKTYRATRYDEPIQTLERELADFPSALENLEPETPRQLERDAAFLRSREEEAEARRRELREVEARLSAAGLPLDELRALQERMDQISPDDIQVLVNYRRRRLELDTNIAQQAREEAEATTRVTAIRGRISAQRNLVGAIILGTVVSAGLAIAAFLLKKYALVGTAFGVLALVLTGAALVLSARLRRLSGSELELALHEESTKRSEVRRLEEKRAELDNAFRRVLSASGLTEENVAEFERLAHIIGEVRDYLRLRQRLEDLESSLQELYARTSETVRLVEPTLGTERLDAAVAERCARKLERYFEVRQQLKTLRSEQAELSQKIAVQQAELEASLTEINAILNDAHTEGLDLDERVRNYVRNSEKAAKWRKLFEELKEAKLLSEDEKAEKRATLEEKRRRLDILFSQDALLERESLGAATRPTPDLMNELASVQQRLAEKREEYGRRLQLVDSKLEQWRTRYPALKDEYDRLQDDKLQFDQMREALAIAAAKLEAISKQLAENWSQALNERFSALLRSFAPNYSRASIQKGWEVAVYSEDADKWLENKLLGHLSRGARDQVELALRVAASEYLSEHVGRVPIVLDEPFAHWDDERFVLGMVALSQLAASHQVILLTCHRQRMEWLQEKHPALASRLHFCEFSPSG</sequence>
<gene>
    <name evidence="3" type="ORF">BRCON_1714</name>
</gene>
<feature type="coiled-coil region" evidence="1">
    <location>
        <begin position="514"/>
        <end position="541"/>
    </location>
</feature>
<dbReference type="Gene3D" id="3.40.50.300">
    <property type="entry name" value="P-loop containing nucleotide triphosphate hydrolases"/>
    <property type="match status" value="2"/>
</dbReference>
<dbReference type="PANTHER" id="PTHR41259:SF1">
    <property type="entry name" value="DOUBLE-STRAND BREAK REPAIR RAD50 ATPASE, PUTATIVE-RELATED"/>
    <property type="match status" value="1"/>
</dbReference>
<feature type="coiled-coil region" evidence="1">
    <location>
        <begin position="617"/>
        <end position="644"/>
    </location>
</feature>
<feature type="coiled-coil region" evidence="1">
    <location>
        <begin position="357"/>
        <end position="384"/>
    </location>
</feature>
<dbReference type="AlphaFoldDB" id="A0A2Z4Y5I9"/>
<dbReference type="InterPro" id="IPR027417">
    <property type="entry name" value="P-loop_NTPase"/>
</dbReference>
<evidence type="ECO:0000313" key="4">
    <source>
        <dbReference type="Proteomes" id="UP000262583"/>
    </source>
</evidence>
<reference evidence="3 4" key="1">
    <citation type="submission" date="2018-05" db="EMBL/GenBank/DDBJ databases">
        <title>A metagenomic window into the 2 km-deep terrestrial subsurface aquifer revealed taxonomically and functionally diverse microbial community comprising novel uncultured bacterial lineages.</title>
        <authorList>
            <person name="Kadnikov V.V."/>
            <person name="Mardanov A.V."/>
            <person name="Beletsky A.V."/>
            <person name="Banks D."/>
            <person name="Pimenov N.V."/>
            <person name="Frank Y.A."/>
            <person name="Karnachuk O.V."/>
            <person name="Ravin N.V."/>
        </authorList>
    </citation>
    <scope>NUCLEOTIDE SEQUENCE [LARGE SCALE GENOMIC DNA]</scope>
    <source>
        <strain evidence="3">BY</strain>
    </source>
</reference>
<dbReference type="SUPFAM" id="SSF52540">
    <property type="entry name" value="P-loop containing nucleoside triphosphate hydrolases"/>
    <property type="match status" value="1"/>
</dbReference>
<dbReference type="KEGG" id="schv:BRCON_1714"/>
<feature type="coiled-coil region" evidence="1">
    <location>
        <begin position="737"/>
        <end position="789"/>
    </location>
</feature>
<evidence type="ECO:0000313" key="3">
    <source>
        <dbReference type="EMBL" id="AXA36491.1"/>
    </source>
</evidence>
<proteinExistence type="predicted"/>
<evidence type="ECO:0000256" key="1">
    <source>
        <dbReference type="SAM" id="Coils"/>
    </source>
</evidence>
<keyword evidence="2" id="KW-0812">Transmembrane</keyword>
<dbReference type="Proteomes" id="UP000262583">
    <property type="component" value="Chromosome"/>
</dbReference>
<feature type="transmembrane region" description="Helical" evidence="2">
    <location>
        <begin position="476"/>
        <end position="495"/>
    </location>
</feature>
<keyword evidence="1" id="KW-0175">Coiled coil</keyword>